<dbReference type="InterPro" id="IPR036397">
    <property type="entry name" value="RNaseH_sf"/>
</dbReference>
<proteinExistence type="predicted"/>
<dbReference type="SUPFAM" id="SSF53098">
    <property type="entry name" value="Ribonuclease H-like"/>
    <property type="match status" value="1"/>
</dbReference>
<evidence type="ECO:0000313" key="2">
    <source>
        <dbReference type="EnsemblPlants" id="QL07p031943:mrna"/>
    </source>
</evidence>
<dbReference type="EnsemblPlants" id="QL07p031943:mrna">
    <property type="protein sequence ID" value="QL07p031943:mrna"/>
    <property type="gene ID" value="QL07p031943"/>
</dbReference>
<dbReference type="Gene3D" id="3.30.420.10">
    <property type="entry name" value="Ribonuclease H-like superfamily/Ribonuclease H"/>
    <property type="match status" value="1"/>
</dbReference>
<dbReference type="GO" id="GO:0004523">
    <property type="term" value="F:RNA-DNA hybrid ribonuclease activity"/>
    <property type="evidence" value="ECO:0007669"/>
    <property type="project" value="InterPro"/>
</dbReference>
<reference evidence="2 3" key="1">
    <citation type="journal article" date="2016" name="G3 (Bethesda)">
        <title>First Draft Assembly and Annotation of the Genome of a California Endemic Oak Quercus lobata Nee (Fagaceae).</title>
        <authorList>
            <person name="Sork V.L."/>
            <person name="Fitz-Gibbon S.T."/>
            <person name="Puiu D."/>
            <person name="Crepeau M."/>
            <person name="Gugger P.F."/>
            <person name="Sherman R."/>
            <person name="Stevens K."/>
            <person name="Langley C.H."/>
            <person name="Pellegrini M."/>
            <person name="Salzberg S.L."/>
        </authorList>
    </citation>
    <scope>NUCLEOTIDE SEQUENCE [LARGE SCALE GENOMIC DNA]</scope>
    <source>
        <strain evidence="2 3">cv. SW786</strain>
    </source>
</reference>
<evidence type="ECO:0000259" key="1">
    <source>
        <dbReference type="Pfam" id="PF13456"/>
    </source>
</evidence>
<dbReference type="Pfam" id="PF13456">
    <property type="entry name" value="RVT_3"/>
    <property type="match status" value="1"/>
</dbReference>
<dbReference type="EMBL" id="LRBV02000007">
    <property type="status" value="NOT_ANNOTATED_CDS"/>
    <property type="molecule type" value="Genomic_DNA"/>
</dbReference>
<dbReference type="InterPro" id="IPR002156">
    <property type="entry name" value="RNaseH_domain"/>
</dbReference>
<dbReference type="OMA" id="ADIYMET"/>
<dbReference type="PANTHER" id="PTHR47723">
    <property type="entry name" value="OS05G0353850 PROTEIN"/>
    <property type="match status" value="1"/>
</dbReference>
<sequence>MIWSEIPRGSFDLKSAYRLQLKRNLVVFQNKPFTPNIQSEILHKAMEFIHCALNEREAIHHVSKAIRWEKLVEGWRKLNIDGSSLGNPGRAGGGGLICDEEGNWVLGFSRQIDITSSFIAETWALKDGLMLCVERNFTAVVMEMDAKAIIEVLNNPNNTNLIISSIVYDCW</sequence>
<protein>
    <recommendedName>
        <fullName evidence="1">RNase H type-1 domain-containing protein</fullName>
    </recommendedName>
</protein>
<dbReference type="Proteomes" id="UP000594261">
    <property type="component" value="Chromosome 7"/>
</dbReference>
<dbReference type="InterPro" id="IPR053151">
    <property type="entry name" value="RNase_H-like"/>
</dbReference>
<dbReference type="PANTHER" id="PTHR47723:SF19">
    <property type="entry name" value="POLYNUCLEOTIDYL TRANSFERASE, RIBONUCLEASE H-LIKE SUPERFAMILY PROTEIN"/>
    <property type="match status" value="1"/>
</dbReference>
<dbReference type="CDD" id="cd06222">
    <property type="entry name" value="RNase_H_like"/>
    <property type="match status" value="1"/>
</dbReference>
<dbReference type="InParanoid" id="A0A7N2M5G6"/>
<dbReference type="InterPro" id="IPR012337">
    <property type="entry name" value="RNaseH-like_sf"/>
</dbReference>
<name>A0A7N2M5G6_QUELO</name>
<reference evidence="2" key="2">
    <citation type="submission" date="2021-01" db="UniProtKB">
        <authorList>
            <consortium name="EnsemblPlants"/>
        </authorList>
    </citation>
    <scope>IDENTIFICATION</scope>
</reference>
<evidence type="ECO:0000313" key="3">
    <source>
        <dbReference type="Proteomes" id="UP000594261"/>
    </source>
</evidence>
<feature type="domain" description="RNase H type-1" evidence="1">
    <location>
        <begin position="79"/>
        <end position="171"/>
    </location>
</feature>
<dbReference type="GO" id="GO:0003676">
    <property type="term" value="F:nucleic acid binding"/>
    <property type="evidence" value="ECO:0007669"/>
    <property type="project" value="InterPro"/>
</dbReference>
<dbReference type="InterPro" id="IPR044730">
    <property type="entry name" value="RNase_H-like_dom_plant"/>
</dbReference>
<accession>A0A7N2M5G6</accession>
<organism evidence="2 3">
    <name type="scientific">Quercus lobata</name>
    <name type="common">Valley oak</name>
    <dbReference type="NCBI Taxonomy" id="97700"/>
    <lineage>
        <taxon>Eukaryota</taxon>
        <taxon>Viridiplantae</taxon>
        <taxon>Streptophyta</taxon>
        <taxon>Embryophyta</taxon>
        <taxon>Tracheophyta</taxon>
        <taxon>Spermatophyta</taxon>
        <taxon>Magnoliopsida</taxon>
        <taxon>eudicotyledons</taxon>
        <taxon>Gunneridae</taxon>
        <taxon>Pentapetalae</taxon>
        <taxon>rosids</taxon>
        <taxon>fabids</taxon>
        <taxon>Fagales</taxon>
        <taxon>Fagaceae</taxon>
        <taxon>Quercus</taxon>
    </lineage>
</organism>
<keyword evidence="3" id="KW-1185">Reference proteome</keyword>
<dbReference type="AlphaFoldDB" id="A0A7N2M5G6"/>
<dbReference type="Gramene" id="QL07p031943:mrna">
    <property type="protein sequence ID" value="QL07p031943:mrna"/>
    <property type="gene ID" value="QL07p031943"/>
</dbReference>